<dbReference type="InterPro" id="IPR012349">
    <property type="entry name" value="Split_barrel_FMN-bd"/>
</dbReference>
<evidence type="ECO:0000259" key="1">
    <source>
        <dbReference type="Pfam" id="PF01613"/>
    </source>
</evidence>
<keyword evidence="3" id="KW-1185">Reference proteome</keyword>
<organism evidence="2 3">
    <name type="scientific">Pelagomonas calceolata</name>
    <dbReference type="NCBI Taxonomy" id="35677"/>
    <lineage>
        <taxon>Eukaryota</taxon>
        <taxon>Sar</taxon>
        <taxon>Stramenopiles</taxon>
        <taxon>Ochrophyta</taxon>
        <taxon>Pelagophyceae</taxon>
        <taxon>Pelagomonadales</taxon>
        <taxon>Pelagomonadaceae</taxon>
        <taxon>Pelagomonas</taxon>
    </lineage>
</organism>
<comment type="caution">
    <text evidence="2">The sequence shown here is derived from an EMBL/GenBank/DDBJ whole genome shotgun (WGS) entry which is preliminary data.</text>
</comment>
<dbReference type="Gene3D" id="2.30.110.10">
    <property type="entry name" value="Electron Transport, Fmn-binding Protein, Chain A"/>
    <property type="match status" value="1"/>
</dbReference>
<reference evidence="2" key="1">
    <citation type="submission" date="2021-11" db="EMBL/GenBank/DDBJ databases">
        <authorList>
            <consortium name="Genoscope - CEA"/>
            <person name="William W."/>
        </authorList>
    </citation>
    <scope>NUCLEOTIDE SEQUENCE</scope>
</reference>
<protein>
    <recommendedName>
        <fullName evidence="1">Flavin reductase like domain-containing protein</fullName>
    </recommendedName>
</protein>
<dbReference type="GO" id="GO:0010181">
    <property type="term" value="F:FMN binding"/>
    <property type="evidence" value="ECO:0007669"/>
    <property type="project" value="InterPro"/>
</dbReference>
<accession>A0A8J2SL81</accession>
<proteinExistence type="predicted"/>
<dbReference type="Pfam" id="PF01613">
    <property type="entry name" value="Flavin_Reduct"/>
    <property type="match status" value="1"/>
</dbReference>
<evidence type="ECO:0000313" key="3">
    <source>
        <dbReference type="Proteomes" id="UP000789595"/>
    </source>
</evidence>
<dbReference type="AlphaFoldDB" id="A0A8J2SL81"/>
<dbReference type="SUPFAM" id="SSF50475">
    <property type="entry name" value="FMN-binding split barrel"/>
    <property type="match status" value="1"/>
</dbReference>
<evidence type="ECO:0000313" key="2">
    <source>
        <dbReference type="EMBL" id="CAH0372468.1"/>
    </source>
</evidence>
<dbReference type="EMBL" id="CAKKNE010000003">
    <property type="protein sequence ID" value="CAH0372468.1"/>
    <property type="molecule type" value="Genomic_DNA"/>
</dbReference>
<feature type="domain" description="Flavin reductase like" evidence="1">
    <location>
        <begin position="62"/>
        <end position="194"/>
    </location>
</feature>
<dbReference type="OrthoDB" id="507659at2759"/>
<dbReference type="InterPro" id="IPR002563">
    <property type="entry name" value="Flavin_Rdtase-like_dom"/>
</dbReference>
<gene>
    <name evidence="2" type="ORF">PECAL_3P24670</name>
</gene>
<dbReference type="Proteomes" id="UP000789595">
    <property type="component" value="Unassembled WGS sequence"/>
</dbReference>
<name>A0A8J2SL81_9STRA</name>
<sequence length="301" mass="31595">MRCLALVLATPALGFVPPLLRSPLQGPLRSDEVDDADCLDDCLAEDEYDEPVPRTVAPLLDGPVYSLATLDEAGDTNMNVVTYATPVGIRPERRWALSLFKSTVSRANFARRRRGVLQLLRPEHAPLVYALGGTSAADADKAAACYGAGFAWESSDWDERVLPRCAAYVSLEAVGEPVDCGDHEVYVCRVVDGVAGFDASHATTGDLRERGLITTEGRARAPGDVPAPRKPGRGGLKRLLGAVAAAAVVALLPLRASAADCRTKPGALCAALAGAQSIVDANSSGRWVGGTPAPSRVEAPK</sequence>